<keyword evidence="1" id="KW-0732">Signal</keyword>
<dbReference type="Proteomes" id="UP001153712">
    <property type="component" value="Chromosome 11"/>
</dbReference>
<dbReference type="Gene3D" id="2.10.90.10">
    <property type="entry name" value="Cystine-knot cytokines"/>
    <property type="match status" value="1"/>
</dbReference>
<dbReference type="InterPro" id="IPR032104">
    <property type="entry name" value="Spaetzle"/>
</dbReference>
<dbReference type="SUPFAM" id="SSF57501">
    <property type="entry name" value="Cystine-knot cytokines"/>
    <property type="match status" value="1"/>
</dbReference>
<dbReference type="AlphaFoldDB" id="A0A9N9TI84"/>
<gene>
    <name evidence="3" type="ORF">PHYEVI_LOCUS2375</name>
</gene>
<feature type="domain" description="Spaetzle" evidence="2">
    <location>
        <begin position="92"/>
        <end position="178"/>
    </location>
</feature>
<name>A0A9N9TI84_PHYSR</name>
<feature type="chain" id="PRO_5040212752" description="Spaetzle domain-containing protein" evidence="1">
    <location>
        <begin position="24"/>
        <end position="185"/>
    </location>
</feature>
<dbReference type="OrthoDB" id="6700979at2759"/>
<dbReference type="Pfam" id="PF16077">
    <property type="entry name" value="Spaetzle"/>
    <property type="match status" value="1"/>
</dbReference>
<evidence type="ECO:0000256" key="1">
    <source>
        <dbReference type="SAM" id="SignalP"/>
    </source>
</evidence>
<proteinExistence type="predicted"/>
<organism evidence="3 4">
    <name type="scientific">Phyllotreta striolata</name>
    <name type="common">Striped flea beetle</name>
    <name type="synonym">Crioceris striolata</name>
    <dbReference type="NCBI Taxonomy" id="444603"/>
    <lineage>
        <taxon>Eukaryota</taxon>
        <taxon>Metazoa</taxon>
        <taxon>Ecdysozoa</taxon>
        <taxon>Arthropoda</taxon>
        <taxon>Hexapoda</taxon>
        <taxon>Insecta</taxon>
        <taxon>Pterygota</taxon>
        <taxon>Neoptera</taxon>
        <taxon>Endopterygota</taxon>
        <taxon>Coleoptera</taxon>
        <taxon>Polyphaga</taxon>
        <taxon>Cucujiformia</taxon>
        <taxon>Chrysomeloidea</taxon>
        <taxon>Chrysomelidae</taxon>
        <taxon>Galerucinae</taxon>
        <taxon>Alticini</taxon>
        <taxon>Phyllotreta</taxon>
    </lineage>
</organism>
<sequence length="185" mass="20848">MRAIVKVLFTLLLTIISVRQIATQIYDDVNGCIGNVCYKDEAYPYDQIQDTFETKSDDFTGALGKPHNTQKTSFAEGKSTAGCSLCNTKISKRMQIMSIMDDNNLKLYILSTSKYPRPSIHLETCLYKDAPCSLDNVPNDVMTRCIQKKTTINLLTFNATSKEFQAYALHYPSACECILLEEELD</sequence>
<evidence type="ECO:0000313" key="3">
    <source>
        <dbReference type="EMBL" id="CAG9855941.1"/>
    </source>
</evidence>
<dbReference type="EMBL" id="OU900104">
    <property type="protein sequence ID" value="CAG9855941.1"/>
    <property type="molecule type" value="Genomic_DNA"/>
</dbReference>
<evidence type="ECO:0000313" key="4">
    <source>
        <dbReference type="Proteomes" id="UP001153712"/>
    </source>
</evidence>
<dbReference type="InterPro" id="IPR029034">
    <property type="entry name" value="Cystine-knot_cytokine"/>
</dbReference>
<feature type="signal peptide" evidence="1">
    <location>
        <begin position="1"/>
        <end position="23"/>
    </location>
</feature>
<accession>A0A9N9TI84</accession>
<protein>
    <recommendedName>
        <fullName evidence="2">Spaetzle domain-containing protein</fullName>
    </recommendedName>
</protein>
<evidence type="ECO:0000259" key="2">
    <source>
        <dbReference type="Pfam" id="PF16077"/>
    </source>
</evidence>
<reference evidence="3" key="1">
    <citation type="submission" date="2022-01" db="EMBL/GenBank/DDBJ databases">
        <authorList>
            <person name="King R."/>
        </authorList>
    </citation>
    <scope>NUCLEOTIDE SEQUENCE</scope>
</reference>
<keyword evidence="4" id="KW-1185">Reference proteome</keyword>